<keyword evidence="10" id="KW-1185">Reference proteome</keyword>
<dbReference type="Gene3D" id="3.30.40.10">
    <property type="entry name" value="Zinc/RING finger domain, C3HC4 (zinc finger)"/>
    <property type="match status" value="2"/>
</dbReference>
<dbReference type="FunFam" id="3.30.40.10:FF:000413">
    <property type="entry name" value="PHD zinc finger protein"/>
    <property type="match status" value="1"/>
</dbReference>
<dbReference type="InterPro" id="IPR059153">
    <property type="entry name" value="NSD_PHD-1st"/>
</dbReference>
<name>A0AAV3R940_LITER</name>
<organism evidence="9 10">
    <name type="scientific">Lithospermum erythrorhizon</name>
    <name type="common">Purple gromwell</name>
    <name type="synonym">Lithospermum officinale var. erythrorhizon</name>
    <dbReference type="NCBI Taxonomy" id="34254"/>
    <lineage>
        <taxon>Eukaryota</taxon>
        <taxon>Viridiplantae</taxon>
        <taxon>Streptophyta</taxon>
        <taxon>Embryophyta</taxon>
        <taxon>Tracheophyta</taxon>
        <taxon>Spermatophyta</taxon>
        <taxon>Magnoliopsida</taxon>
        <taxon>eudicotyledons</taxon>
        <taxon>Gunneridae</taxon>
        <taxon>Pentapetalae</taxon>
        <taxon>asterids</taxon>
        <taxon>lamiids</taxon>
        <taxon>Boraginales</taxon>
        <taxon>Boraginaceae</taxon>
        <taxon>Boraginoideae</taxon>
        <taxon>Lithospermeae</taxon>
        <taxon>Lithospermum</taxon>
    </lineage>
</organism>
<dbReference type="InterPro" id="IPR000182">
    <property type="entry name" value="GNAT_dom"/>
</dbReference>
<dbReference type="PANTHER" id="PTHR47025:SF7">
    <property type="entry name" value="ACYL-COA N-ACYLTRANSFERASE WITH RING_FYVE_PHD-TYPE ZINC FINGER DOMAIN-CONTAINING PROTEIN"/>
    <property type="match status" value="1"/>
</dbReference>
<evidence type="ECO:0000256" key="4">
    <source>
        <dbReference type="ARBA" id="ARBA00022833"/>
    </source>
</evidence>
<dbReference type="InterPro" id="IPR011011">
    <property type="entry name" value="Znf_FYVE_PHD"/>
</dbReference>
<comment type="caution">
    <text evidence="9">The sequence shown here is derived from an EMBL/GenBank/DDBJ whole genome shotgun (WGS) entry which is preliminary data.</text>
</comment>
<dbReference type="Pfam" id="PF23209">
    <property type="entry name" value="IDM1_C"/>
    <property type="match status" value="1"/>
</dbReference>
<evidence type="ECO:0000256" key="1">
    <source>
        <dbReference type="ARBA" id="ARBA00004123"/>
    </source>
</evidence>
<reference evidence="9 10" key="1">
    <citation type="submission" date="2024-01" db="EMBL/GenBank/DDBJ databases">
        <title>The complete chloroplast genome sequence of Lithospermum erythrorhizon: insights into the phylogenetic relationship among Boraginaceae species and the maternal lineages of purple gromwells.</title>
        <authorList>
            <person name="Okada T."/>
            <person name="Watanabe K."/>
        </authorList>
    </citation>
    <scope>NUCLEOTIDE SEQUENCE [LARGE SCALE GENOMIC DNA]</scope>
</reference>
<dbReference type="GO" id="GO:0000977">
    <property type="term" value="F:RNA polymerase II transcription regulatory region sequence-specific DNA binding"/>
    <property type="evidence" value="ECO:0007669"/>
    <property type="project" value="TreeGrafter"/>
</dbReference>
<dbReference type="GO" id="GO:0016747">
    <property type="term" value="F:acyltransferase activity, transferring groups other than amino-acyl groups"/>
    <property type="evidence" value="ECO:0007669"/>
    <property type="project" value="InterPro"/>
</dbReference>
<dbReference type="GO" id="GO:0005634">
    <property type="term" value="C:nucleus"/>
    <property type="evidence" value="ECO:0007669"/>
    <property type="project" value="UniProtKB-SubCell"/>
</dbReference>
<dbReference type="GO" id="GO:0003682">
    <property type="term" value="F:chromatin binding"/>
    <property type="evidence" value="ECO:0007669"/>
    <property type="project" value="TreeGrafter"/>
</dbReference>
<evidence type="ECO:0000256" key="6">
    <source>
        <dbReference type="PROSITE-ProRule" id="PRU00146"/>
    </source>
</evidence>
<dbReference type="InterPro" id="IPR032308">
    <property type="entry name" value="TDBD"/>
</dbReference>
<evidence type="ECO:0000259" key="8">
    <source>
        <dbReference type="PROSITE" id="PS51186"/>
    </source>
</evidence>
<feature type="domain" description="N-acetyltransferase" evidence="8">
    <location>
        <begin position="734"/>
        <end position="883"/>
    </location>
</feature>
<dbReference type="EMBL" id="BAABME010007667">
    <property type="protein sequence ID" value="GAA0171408.1"/>
    <property type="molecule type" value="Genomic_DNA"/>
</dbReference>
<dbReference type="PROSITE" id="PS01359">
    <property type="entry name" value="ZF_PHD_1"/>
    <property type="match status" value="2"/>
</dbReference>
<dbReference type="AlphaFoldDB" id="A0AAV3R940"/>
<evidence type="ECO:0000313" key="10">
    <source>
        <dbReference type="Proteomes" id="UP001454036"/>
    </source>
</evidence>
<evidence type="ECO:0000259" key="7">
    <source>
        <dbReference type="PROSITE" id="PS50016"/>
    </source>
</evidence>
<protein>
    <recommendedName>
        <fullName evidence="11">PHD-type domain-containing protein</fullName>
    </recommendedName>
</protein>
<dbReference type="SUPFAM" id="SSF55729">
    <property type="entry name" value="Acyl-CoA N-acyltransferases (Nat)"/>
    <property type="match status" value="1"/>
</dbReference>
<dbReference type="Pfam" id="PF16135">
    <property type="entry name" value="TDBD"/>
    <property type="match status" value="2"/>
</dbReference>
<evidence type="ECO:0000313" key="9">
    <source>
        <dbReference type="EMBL" id="GAA0171408.1"/>
    </source>
</evidence>
<dbReference type="Gene3D" id="3.40.630.30">
    <property type="match status" value="1"/>
</dbReference>
<keyword evidence="3 6" id="KW-0863">Zinc-finger</keyword>
<keyword evidence="4" id="KW-0862">Zinc</keyword>
<proteinExistence type="predicted"/>
<keyword evidence="2" id="KW-0479">Metal-binding</keyword>
<evidence type="ECO:0008006" key="11">
    <source>
        <dbReference type="Google" id="ProtNLM"/>
    </source>
</evidence>
<accession>A0AAV3R940</accession>
<dbReference type="GO" id="GO:0045944">
    <property type="term" value="P:positive regulation of transcription by RNA polymerase II"/>
    <property type="evidence" value="ECO:0007669"/>
    <property type="project" value="TreeGrafter"/>
</dbReference>
<dbReference type="PROSITE" id="PS50016">
    <property type="entry name" value="ZF_PHD_2"/>
    <property type="match status" value="1"/>
</dbReference>
<dbReference type="InterPro" id="IPR019787">
    <property type="entry name" value="Znf_PHD-finger"/>
</dbReference>
<evidence type="ECO:0000256" key="5">
    <source>
        <dbReference type="ARBA" id="ARBA00023242"/>
    </source>
</evidence>
<dbReference type="GO" id="GO:0042393">
    <property type="term" value="F:histone binding"/>
    <property type="evidence" value="ECO:0007669"/>
    <property type="project" value="TreeGrafter"/>
</dbReference>
<dbReference type="Proteomes" id="UP001454036">
    <property type="component" value="Unassembled WGS sequence"/>
</dbReference>
<keyword evidence="5" id="KW-0539">Nucleus</keyword>
<dbReference type="SMART" id="SM00249">
    <property type="entry name" value="PHD"/>
    <property type="match status" value="2"/>
</dbReference>
<evidence type="ECO:0000256" key="3">
    <source>
        <dbReference type="ARBA" id="ARBA00022771"/>
    </source>
</evidence>
<dbReference type="GO" id="GO:0008270">
    <property type="term" value="F:zinc ion binding"/>
    <property type="evidence" value="ECO:0007669"/>
    <property type="project" value="UniProtKB-KW"/>
</dbReference>
<dbReference type="InterPro" id="IPR001965">
    <property type="entry name" value="Znf_PHD"/>
</dbReference>
<dbReference type="SUPFAM" id="SSF57903">
    <property type="entry name" value="FYVE/PHD zinc finger"/>
    <property type="match status" value="2"/>
</dbReference>
<dbReference type="InterPro" id="IPR013083">
    <property type="entry name" value="Znf_RING/FYVE/PHD"/>
</dbReference>
<comment type="subcellular location">
    <subcellularLocation>
        <location evidence="1">Nucleus</location>
    </subcellularLocation>
</comment>
<dbReference type="PROSITE" id="PS51186">
    <property type="entry name" value="GNAT"/>
    <property type="match status" value="1"/>
</dbReference>
<dbReference type="Pfam" id="PF23011">
    <property type="entry name" value="PHD-1st_NSD"/>
    <property type="match status" value="1"/>
</dbReference>
<dbReference type="InterPro" id="IPR016181">
    <property type="entry name" value="Acyl_CoA_acyltransferase"/>
</dbReference>
<dbReference type="InterPro" id="IPR019786">
    <property type="entry name" value="Zinc_finger_PHD-type_CS"/>
</dbReference>
<dbReference type="InterPro" id="IPR056511">
    <property type="entry name" value="IDM1_C"/>
</dbReference>
<evidence type="ECO:0000256" key="2">
    <source>
        <dbReference type="ARBA" id="ARBA00022723"/>
    </source>
</evidence>
<feature type="domain" description="PHD-type" evidence="7">
    <location>
        <begin position="552"/>
        <end position="597"/>
    </location>
</feature>
<sequence>MEEIEGEVCVEVMSDGSMEVDDLLRVDSKREYQLIVDATETEPCAKRQATESCDKIAEVADCLKSREGEVANDCVGEQDNAKVGDEELALVAKKQADDGLIDVEVHSYINKQIKESSNDDMLSEVMNPNLSLSPKDITSRLQTCNDHVVEPLENNVVVSGEITSICSGNSVEEESLSEGDNLSSNVAGELPKSCVVLEIPEHCSTTGIRKITLKFTKRKEDYDTVVQPVTDVVPSERNSKASSLTAGKKVMADNWMSNVKKLISTRILEGARVKYIPNGQGQELSGVIKDCGYLCGCPLCNYSRVVSAYEFELHAGVKTRHPNNHIYLENGKPIYDIIKELKTTPLSKLDEAIRSVAGSSINEDYYQIWQATLHQRNEVATADHYYMPHGVFRSVSSTMMEGYGSPTSYQYINHSPHFQNFYMETPEKKRSIKRPNCISGFAAEHKKSADGSSKKRDNDLHRLLFMSNGLPDGTDVAYYSKGKKLLGGYKQGNGIVCNCCQTEISPSSFEAHAGLAAKRQPYRHIYASNGLTLHDIALMLASGQNIASTHSDDMCTVCGDRGELILCQGCPRAFHLACLGFHSLPANDWRCQNCKDSGPPGRGVSGDVRPIVVRMKRVVKEPEYEPGGCVVCRSQDFSAAKFDDRTVIICDQCEKEYHVGCLRDQGMCDLKQLPKDKWFCCQACYKIYEQLQSHVSVGPDLISESILDRICLKQGGLSYKLSDDIHWQILRGKSRFSEHQSLLSKAAAIFRDCFDPIVAASGRDLIPVMVYGRNISGQEFGGMYCVVLTVKSVLVSACLLRIFGEEVAELPLVATSRENQGKGYFQALFKCIEELLLSMNVKSLVLPAAEEAESIWTKKFGFRRISNERMVRYRNFQLTVFKGTSMLEKEVHPLAV</sequence>
<gene>
    <name evidence="9" type="ORF">LIER_25446</name>
</gene>
<dbReference type="PANTHER" id="PTHR47025">
    <property type="entry name" value="AUTOIMMUNE REGULATOR"/>
    <property type="match status" value="1"/>
</dbReference>